<accession>A0A940SV40</accession>
<keyword evidence="1" id="KW-0812">Transmembrane</keyword>
<gene>
    <name evidence="2" type="ORF">I6N95_13045</name>
</gene>
<comment type="caution">
    <text evidence="2">The sequence shown here is derived from an EMBL/GenBank/DDBJ whole genome shotgun (WGS) entry which is preliminary data.</text>
</comment>
<dbReference type="AlphaFoldDB" id="A0A940SV40"/>
<keyword evidence="1" id="KW-0472">Membrane</keyword>
<evidence type="ECO:0000313" key="2">
    <source>
        <dbReference type="EMBL" id="MBP1041940.1"/>
    </source>
</evidence>
<dbReference type="EMBL" id="JAEEGA010000008">
    <property type="protein sequence ID" value="MBP1041940.1"/>
    <property type="molecule type" value="Genomic_DNA"/>
</dbReference>
<sequence length="346" mass="39014">MNDWVARYVQGVINRLPEKERFEVEQELTSNIYDMLSDNPSEDEIKEVLLEMGPPAVLAEEYRQEPKYLISPRVYHDYIQVLKYLVPTVGVVVAIIGGIIGGVEGSQKSASAISFVQGVLQNGIGTGLSLGISAAFQALLWTTIGFVIAERYHAFDANNNKKEWRLEDLPQLHHGKKIAISDAIVEMALTLFFSGMLLLEAFDLLPIVFITEKNGVASIPLFSPTFIWKLVPVLIIGILMSVLVNAIKLKDRRWTKRVLQWTLFESLISASLWIILLLQPDLFSYEFTDFLKDQTWAKMDVLHYIASGETHFILVIVCSIIGIVAIAECGNALYQYFRKEAQMTKI</sequence>
<proteinExistence type="predicted"/>
<name>A0A940SV40_9ENTE</name>
<keyword evidence="1" id="KW-1133">Transmembrane helix</keyword>
<feature type="transmembrane region" description="Helical" evidence="1">
    <location>
        <begin position="81"/>
        <end position="103"/>
    </location>
</feature>
<feature type="transmembrane region" description="Helical" evidence="1">
    <location>
        <begin position="312"/>
        <end position="337"/>
    </location>
</feature>
<organism evidence="2 3">
    <name type="scientific">Vagococcus allomyrinae</name>
    <dbReference type="NCBI Taxonomy" id="2794353"/>
    <lineage>
        <taxon>Bacteria</taxon>
        <taxon>Bacillati</taxon>
        <taxon>Bacillota</taxon>
        <taxon>Bacilli</taxon>
        <taxon>Lactobacillales</taxon>
        <taxon>Enterococcaceae</taxon>
        <taxon>Vagococcus</taxon>
    </lineage>
</organism>
<keyword evidence="3" id="KW-1185">Reference proteome</keyword>
<feature type="transmembrane region" description="Helical" evidence="1">
    <location>
        <begin position="226"/>
        <end position="246"/>
    </location>
</feature>
<feature type="transmembrane region" description="Helical" evidence="1">
    <location>
        <begin position="258"/>
        <end position="278"/>
    </location>
</feature>
<evidence type="ECO:0000313" key="3">
    <source>
        <dbReference type="Proteomes" id="UP000674938"/>
    </source>
</evidence>
<reference evidence="2" key="1">
    <citation type="submission" date="2020-12" db="EMBL/GenBank/DDBJ databases">
        <title>Vagococcus allomyrinae sp. nov. and Enterococcus lavae sp. nov., isolated from the larvae of Allomyrina dichotoma.</title>
        <authorList>
            <person name="Lee S.D."/>
        </authorList>
    </citation>
    <scope>NUCLEOTIDE SEQUENCE</scope>
    <source>
        <strain evidence="2">BWB3-3</strain>
    </source>
</reference>
<feature type="transmembrane region" description="Helical" evidence="1">
    <location>
        <begin position="123"/>
        <end position="149"/>
    </location>
</feature>
<dbReference type="RefSeq" id="WP_209528652.1">
    <property type="nucleotide sequence ID" value="NZ_JAEEGA010000008.1"/>
</dbReference>
<protein>
    <submittedName>
        <fullName evidence="2">Uncharacterized protein</fullName>
    </submittedName>
</protein>
<feature type="transmembrane region" description="Helical" evidence="1">
    <location>
        <begin position="183"/>
        <end position="206"/>
    </location>
</feature>
<dbReference type="Proteomes" id="UP000674938">
    <property type="component" value="Unassembled WGS sequence"/>
</dbReference>
<evidence type="ECO:0000256" key="1">
    <source>
        <dbReference type="SAM" id="Phobius"/>
    </source>
</evidence>